<evidence type="ECO:0000313" key="2">
    <source>
        <dbReference type="EMBL" id="WFD38046.1"/>
    </source>
</evidence>
<keyword evidence="3" id="KW-1185">Reference proteome</keyword>
<feature type="compositionally biased region" description="Basic and acidic residues" evidence="1">
    <location>
        <begin position="43"/>
        <end position="53"/>
    </location>
</feature>
<dbReference type="Proteomes" id="UP001217754">
    <property type="component" value="Chromosome 1"/>
</dbReference>
<reference evidence="2" key="1">
    <citation type="submission" date="2023-03" db="EMBL/GenBank/DDBJ databases">
        <title>Mating type loci evolution in Malassezia.</title>
        <authorList>
            <person name="Coelho M.A."/>
        </authorList>
    </citation>
    <scope>NUCLEOTIDE SEQUENCE</scope>
    <source>
        <strain evidence="2">CBS 9431</strain>
    </source>
</reference>
<organism evidence="2 3">
    <name type="scientific">Malassezia japonica</name>
    <dbReference type="NCBI Taxonomy" id="223818"/>
    <lineage>
        <taxon>Eukaryota</taxon>
        <taxon>Fungi</taxon>
        <taxon>Dikarya</taxon>
        <taxon>Basidiomycota</taxon>
        <taxon>Ustilaginomycotina</taxon>
        <taxon>Malasseziomycetes</taxon>
        <taxon>Malasseziales</taxon>
        <taxon>Malasseziaceae</taxon>
        <taxon>Malassezia</taxon>
    </lineage>
</organism>
<feature type="region of interest" description="Disordered" evidence="1">
    <location>
        <begin position="1"/>
        <end position="80"/>
    </location>
</feature>
<dbReference type="RefSeq" id="XP_060120943.1">
    <property type="nucleotide sequence ID" value="XM_060264960.1"/>
</dbReference>
<dbReference type="AlphaFoldDB" id="A0AAF0EW52"/>
<evidence type="ECO:0000256" key="1">
    <source>
        <dbReference type="SAM" id="MobiDB-lite"/>
    </source>
</evidence>
<gene>
    <name evidence="2" type="ORF">MJAP1_000994</name>
</gene>
<evidence type="ECO:0000313" key="3">
    <source>
        <dbReference type="Proteomes" id="UP001217754"/>
    </source>
</evidence>
<sequence>MGKAPSTKSAARLQKAGTTKTSQAARKVKQATMKARSHASSSKARDNKQREQLDDMLSQLQQGGEERPNPALDGLEQLHT</sequence>
<protein>
    <submittedName>
        <fullName evidence="2">Uncharacterized protein</fullName>
    </submittedName>
</protein>
<name>A0AAF0EW52_9BASI</name>
<dbReference type="EMBL" id="CP119958">
    <property type="protein sequence ID" value="WFD38046.1"/>
    <property type="molecule type" value="Genomic_DNA"/>
</dbReference>
<dbReference type="GeneID" id="85224643"/>
<proteinExistence type="predicted"/>
<accession>A0AAF0EW52</accession>